<gene>
    <name evidence="2" type="ORF">JY500_13675</name>
</gene>
<sequence length="215" mass="23884">MPTRLKIDFVSDVSCPWCAIGLYSLKKALSELGGEVAASLHFQPFELNPDMAPEGEEIRAHLRRKYGSTDEQLARIQETIRERGAQLGFDFAVGKRAGIYNTFDAHRLLHWAEQEDRQLALKEALFRRYFTEGQNPSSHEVLLAAVREVGLDEARASAILASDEFAADVRTAEARYLNAGINSVPAVIINDRHLIQGGQPPEVFAQALRQIVGQA</sequence>
<dbReference type="Gene3D" id="3.40.30.10">
    <property type="entry name" value="Glutaredoxin"/>
    <property type="match status" value="1"/>
</dbReference>
<feature type="domain" description="DSBA-like thioredoxin" evidence="1">
    <location>
        <begin position="7"/>
        <end position="208"/>
    </location>
</feature>
<proteinExistence type="predicted"/>
<evidence type="ECO:0000313" key="3">
    <source>
        <dbReference type="Proteomes" id="UP000663570"/>
    </source>
</evidence>
<accession>A0ABX7MCK7</accession>
<name>A0ABX7MCK7_9RHOO</name>
<reference evidence="2 3" key="1">
    <citation type="submission" date="2021-02" db="EMBL/GenBank/DDBJ databases">
        <title>Niveibacterium changnyeongensis HC41.</title>
        <authorList>
            <person name="Kang M."/>
        </authorList>
    </citation>
    <scope>NUCLEOTIDE SEQUENCE [LARGE SCALE GENOMIC DNA]</scope>
    <source>
        <strain evidence="2 3">HC41</strain>
    </source>
</reference>
<dbReference type="PANTHER" id="PTHR13887">
    <property type="entry name" value="GLUTATHIONE S-TRANSFERASE KAPPA"/>
    <property type="match status" value="1"/>
</dbReference>
<dbReference type="CDD" id="cd03024">
    <property type="entry name" value="DsbA_FrnE"/>
    <property type="match status" value="1"/>
</dbReference>
<dbReference type="PANTHER" id="PTHR13887:SF41">
    <property type="entry name" value="THIOREDOXIN SUPERFAMILY PROTEIN"/>
    <property type="match status" value="1"/>
</dbReference>
<organism evidence="2 3">
    <name type="scientific">Niveibacterium microcysteis</name>
    <dbReference type="NCBI Taxonomy" id="2811415"/>
    <lineage>
        <taxon>Bacteria</taxon>
        <taxon>Pseudomonadati</taxon>
        <taxon>Pseudomonadota</taxon>
        <taxon>Betaproteobacteria</taxon>
        <taxon>Rhodocyclales</taxon>
        <taxon>Rhodocyclaceae</taxon>
        <taxon>Niveibacterium</taxon>
    </lineage>
</organism>
<protein>
    <submittedName>
        <fullName evidence="2">DsbA family oxidoreductase</fullName>
    </submittedName>
</protein>
<dbReference type="Pfam" id="PF01323">
    <property type="entry name" value="DSBA"/>
    <property type="match status" value="1"/>
</dbReference>
<dbReference type="EMBL" id="CP071060">
    <property type="protein sequence ID" value="QSI79229.1"/>
    <property type="molecule type" value="Genomic_DNA"/>
</dbReference>
<dbReference type="SUPFAM" id="SSF52833">
    <property type="entry name" value="Thioredoxin-like"/>
    <property type="match status" value="1"/>
</dbReference>
<evidence type="ECO:0000313" key="2">
    <source>
        <dbReference type="EMBL" id="QSI79229.1"/>
    </source>
</evidence>
<dbReference type="InterPro" id="IPR036249">
    <property type="entry name" value="Thioredoxin-like_sf"/>
</dbReference>
<dbReference type="Proteomes" id="UP000663570">
    <property type="component" value="Chromosome"/>
</dbReference>
<evidence type="ECO:0000259" key="1">
    <source>
        <dbReference type="Pfam" id="PF01323"/>
    </source>
</evidence>
<dbReference type="InterPro" id="IPR001853">
    <property type="entry name" value="DSBA-like_thioredoxin_dom"/>
</dbReference>
<keyword evidence="3" id="KW-1185">Reference proteome</keyword>